<keyword evidence="1" id="KW-0479">Metal-binding</keyword>
<dbReference type="OrthoDB" id="158614at2"/>
<evidence type="ECO:0000256" key="1">
    <source>
        <dbReference type="ARBA" id="ARBA00022723"/>
    </source>
</evidence>
<dbReference type="EMBL" id="RQYT01000030">
    <property type="protein sequence ID" value="RRD48791.1"/>
    <property type="molecule type" value="Genomic_DNA"/>
</dbReference>
<evidence type="ECO:0000256" key="5">
    <source>
        <dbReference type="SAM" id="MobiDB-lite"/>
    </source>
</evidence>
<feature type="compositionally biased region" description="Basic and acidic residues" evidence="5">
    <location>
        <begin position="1"/>
        <end position="15"/>
    </location>
</feature>
<protein>
    <recommendedName>
        <fullName evidence="4">N-acetyl-1-D-myo-inositol-2-amino-2-deoxy-alpha-D-glucopyranoside deacetylase</fullName>
        <ecNumber evidence="4">3.5.1.103</ecNumber>
    </recommendedName>
</protein>
<keyword evidence="3" id="KW-0862">Zinc</keyword>
<evidence type="ECO:0000256" key="3">
    <source>
        <dbReference type="ARBA" id="ARBA00022833"/>
    </source>
</evidence>
<keyword evidence="2 6" id="KW-0378">Hydrolase</keyword>
<dbReference type="GO" id="GO:0010125">
    <property type="term" value="P:mycothiol biosynthetic process"/>
    <property type="evidence" value="ECO:0007669"/>
    <property type="project" value="UniProtKB-UniRule"/>
</dbReference>
<proteinExistence type="predicted"/>
<evidence type="ECO:0000313" key="7">
    <source>
        <dbReference type="Proteomes" id="UP000280935"/>
    </source>
</evidence>
<feature type="region of interest" description="Disordered" evidence="5">
    <location>
        <begin position="1"/>
        <end position="22"/>
    </location>
</feature>
<dbReference type="GO" id="GO:0046872">
    <property type="term" value="F:metal ion binding"/>
    <property type="evidence" value="ECO:0007669"/>
    <property type="project" value="UniProtKB-KW"/>
</dbReference>
<dbReference type="GO" id="GO:0035595">
    <property type="term" value="F:N-acetylglucosaminylinositol deacetylase activity"/>
    <property type="evidence" value="ECO:0007669"/>
    <property type="project" value="UniProtKB-EC"/>
</dbReference>
<dbReference type="PANTHER" id="PTHR12993:SF26">
    <property type="entry name" value="1D-MYO-INOSITOL 2-ACETAMIDO-2-DEOXY-ALPHA-D-GLUCOPYRANOSIDE DEACETYLASE"/>
    <property type="match status" value="1"/>
</dbReference>
<dbReference type="Gene3D" id="3.40.50.10320">
    <property type="entry name" value="LmbE-like"/>
    <property type="match status" value="1"/>
</dbReference>
<dbReference type="InterPro" id="IPR017810">
    <property type="entry name" value="Mycothiol_biosynthesis_MshB"/>
</dbReference>
<dbReference type="PANTHER" id="PTHR12993">
    <property type="entry name" value="N-ACETYLGLUCOSAMINYL-PHOSPHATIDYLINOSITOL DE-N-ACETYLASE-RELATED"/>
    <property type="match status" value="1"/>
</dbReference>
<comment type="caution">
    <text evidence="6">The sequence shown here is derived from an EMBL/GenBank/DDBJ whole genome shotgun (WGS) entry which is preliminary data.</text>
</comment>
<reference evidence="6 7" key="1">
    <citation type="submission" date="2018-11" db="EMBL/GenBank/DDBJ databases">
        <title>Genomes From Bacteria Associated with the Canine Oral Cavity: a Test Case for Automated Genome-Based Taxonomic Assignment.</title>
        <authorList>
            <person name="Coil D.A."/>
            <person name="Jospin G."/>
            <person name="Darling A.E."/>
            <person name="Wallis C."/>
            <person name="Davis I.J."/>
            <person name="Harris S."/>
            <person name="Eisen J.A."/>
            <person name="Holcombe L.J."/>
            <person name="O'Flynn C."/>
        </authorList>
    </citation>
    <scope>NUCLEOTIDE SEQUENCE [LARGE SCALE GENOMIC DNA]</scope>
    <source>
        <strain evidence="6 7">OH2822_COT-296</strain>
    </source>
</reference>
<organism evidence="6 7">
    <name type="scientific">Arachnia propionica</name>
    <dbReference type="NCBI Taxonomy" id="1750"/>
    <lineage>
        <taxon>Bacteria</taxon>
        <taxon>Bacillati</taxon>
        <taxon>Actinomycetota</taxon>
        <taxon>Actinomycetes</taxon>
        <taxon>Propionibacteriales</taxon>
        <taxon>Propionibacteriaceae</taxon>
        <taxon>Arachnia</taxon>
    </lineage>
</organism>
<dbReference type="Proteomes" id="UP000280935">
    <property type="component" value="Unassembled WGS sequence"/>
</dbReference>
<evidence type="ECO:0000256" key="2">
    <source>
        <dbReference type="ARBA" id="ARBA00022801"/>
    </source>
</evidence>
<dbReference type="InterPro" id="IPR024078">
    <property type="entry name" value="LmbE-like_dom_sf"/>
</dbReference>
<name>A0A3P1WRB0_9ACTN</name>
<sequence length="297" mass="33123">MSERRLMLVHAHPDDESSQSPATLSRYVDEGAQVTLVTCTLGELGEIQMPELAHYSPAQLGEHRFTEVAEAMQILGVTDHQWLGGRGRYHDSGMTTDEHGNVIPVPEPPESSFWTADLQEAANHLVALLRDRRPQVVATYDPFGNYGHPDHIQAHRVTMYASQLAAIPFHRPDLGEPWQVSRVLWITHNPTAWTRAFERAEEEGLTMFDGWDKETLERRLNLDPSQVAAVIPYTGREEKCFQALAAHRSQVDVDSPLWQAFSFIRTVEGSGEAYRFAAGVPFPEGGPADDLFAGLGV</sequence>
<dbReference type="AlphaFoldDB" id="A0A3P1WRB0"/>
<accession>A0A3P1WRB0</accession>
<gene>
    <name evidence="6" type="primary">mshB</name>
    <name evidence="6" type="ORF">EII35_11330</name>
</gene>
<dbReference type="Pfam" id="PF02585">
    <property type="entry name" value="PIG-L"/>
    <property type="match status" value="1"/>
</dbReference>
<dbReference type="EC" id="3.5.1.103" evidence="4"/>
<dbReference type="SUPFAM" id="SSF102588">
    <property type="entry name" value="LmbE-like"/>
    <property type="match status" value="1"/>
</dbReference>
<dbReference type="NCBIfam" id="TIGR03445">
    <property type="entry name" value="mycothiol_MshB"/>
    <property type="match status" value="1"/>
</dbReference>
<dbReference type="RefSeq" id="WP_125228580.1">
    <property type="nucleotide sequence ID" value="NZ_RQYT01000030.1"/>
</dbReference>
<dbReference type="InterPro" id="IPR003737">
    <property type="entry name" value="GlcNAc_PI_deacetylase-related"/>
</dbReference>
<evidence type="ECO:0000256" key="4">
    <source>
        <dbReference type="NCBIfam" id="TIGR03445"/>
    </source>
</evidence>
<evidence type="ECO:0000313" key="6">
    <source>
        <dbReference type="EMBL" id="RRD48791.1"/>
    </source>
</evidence>